<organism evidence="1">
    <name type="scientific">Anguilla anguilla</name>
    <name type="common">European freshwater eel</name>
    <name type="synonym">Muraena anguilla</name>
    <dbReference type="NCBI Taxonomy" id="7936"/>
    <lineage>
        <taxon>Eukaryota</taxon>
        <taxon>Metazoa</taxon>
        <taxon>Chordata</taxon>
        <taxon>Craniata</taxon>
        <taxon>Vertebrata</taxon>
        <taxon>Euteleostomi</taxon>
        <taxon>Actinopterygii</taxon>
        <taxon>Neopterygii</taxon>
        <taxon>Teleostei</taxon>
        <taxon>Anguilliformes</taxon>
        <taxon>Anguillidae</taxon>
        <taxon>Anguilla</taxon>
    </lineage>
</organism>
<dbReference type="AlphaFoldDB" id="A0A0E9XLP4"/>
<accession>A0A0E9XLP4</accession>
<name>A0A0E9XLP4_ANGAN</name>
<protein>
    <submittedName>
        <fullName evidence="1">Uncharacterized protein</fullName>
    </submittedName>
</protein>
<sequence length="53" mass="5957">MHSNVHFFQADDLNQYIQILCGVKNSSSMRPEKGLLLVPTHNTGTACTKLRLK</sequence>
<reference evidence="1" key="2">
    <citation type="journal article" date="2015" name="Fish Shellfish Immunol.">
        <title>Early steps in the European eel (Anguilla anguilla)-Vibrio vulnificus interaction in the gills: Role of the RtxA13 toxin.</title>
        <authorList>
            <person name="Callol A."/>
            <person name="Pajuelo D."/>
            <person name="Ebbesson L."/>
            <person name="Teles M."/>
            <person name="MacKenzie S."/>
            <person name="Amaro C."/>
        </authorList>
    </citation>
    <scope>NUCLEOTIDE SEQUENCE</scope>
</reference>
<reference evidence="1" key="1">
    <citation type="submission" date="2014-11" db="EMBL/GenBank/DDBJ databases">
        <authorList>
            <person name="Amaro Gonzalez C."/>
        </authorList>
    </citation>
    <scope>NUCLEOTIDE SEQUENCE</scope>
</reference>
<proteinExistence type="predicted"/>
<dbReference type="EMBL" id="GBXM01005949">
    <property type="protein sequence ID" value="JAI02629.1"/>
    <property type="molecule type" value="Transcribed_RNA"/>
</dbReference>
<evidence type="ECO:0000313" key="1">
    <source>
        <dbReference type="EMBL" id="JAI02629.1"/>
    </source>
</evidence>